<evidence type="ECO:0000256" key="8">
    <source>
        <dbReference type="ARBA" id="ARBA00022723"/>
    </source>
</evidence>
<evidence type="ECO:0000259" key="16">
    <source>
        <dbReference type="Pfam" id="PF00482"/>
    </source>
</evidence>
<evidence type="ECO:0000256" key="3">
    <source>
        <dbReference type="ARBA" id="ARBA00005745"/>
    </source>
</evidence>
<gene>
    <name evidence="17" type="primary">gspF</name>
    <name evidence="17" type="ORF">POM99_05800</name>
</gene>
<feature type="domain" description="Type II secretion system protein GspF" evidence="16">
    <location>
        <begin position="279"/>
        <end position="400"/>
    </location>
</feature>
<keyword evidence="11 15" id="KW-1133">Transmembrane helix</keyword>
<evidence type="ECO:0000256" key="12">
    <source>
        <dbReference type="ARBA" id="ARBA00023136"/>
    </source>
</evidence>
<feature type="transmembrane region" description="Helical" evidence="15">
    <location>
        <begin position="381"/>
        <end position="402"/>
    </location>
</feature>
<keyword evidence="18" id="KW-1185">Reference proteome</keyword>
<sequence>MARYEYLAIDPKGHERRGAIEAAGESEAHGKLAARQWHVVRVTPDAAVSARRAAHTTTASIPLLAPRLSAKQLALFTRQLASLVTVSPLEEALRTISRQTEKPKARVILGEVHGAVLEGLPLAEAMRRAEPSFPPIYRAMIAAGENSGSLPGIANRLADLLEKQAQVRGKIVAALAYPIVLALVAIAVVTGLMVSVVPRVVEQFDNASHQLPLLTRAVIGVSQFLSVWWWALLLGLALAVFGYLRALRDEVFRQRRDRLVLRLPFIGRLVRDMHAAALARTLATMIEARLPLVDGLRLSSRTVSNRVQRAALEAITEKVRAGGSLSSALREADTFPPLLVYLAASGEAAGQLGPMLERAADYLEREFEAFTSAAMAMLEPAIIIVMGALVALIILAILLPILQLQNLTGL</sequence>
<dbReference type="PROSITE" id="PS00874">
    <property type="entry name" value="T2SP_F"/>
    <property type="match status" value="1"/>
</dbReference>
<dbReference type="RefSeq" id="WP_277275914.1">
    <property type="nucleotide sequence ID" value="NZ_JAROCY010000004.1"/>
</dbReference>
<dbReference type="EMBL" id="JAROCY010000004">
    <property type="protein sequence ID" value="MDF8332710.1"/>
    <property type="molecule type" value="Genomic_DNA"/>
</dbReference>
<feature type="transmembrane region" description="Helical" evidence="15">
    <location>
        <begin position="171"/>
        <end position="194"/>
    </location>
</feature>
<proteinExistence type="inferred from homology"/>
<dbReference type="NCBIfam" id="TIGR02120">
    <property type="entry name" value="GspF"/>
    <property type="match status" value="1"/>
</dbReference>
<dbReference type="PANTHER" id="PTHR30012:SF0">
    <property type="entry name" value="TYPE II SECRETION SYSTEM PROTEIN F-RELATED"/>
    <property type="match status" value="1"/>
</dbReference>
<keyword evidence="6" id="KW-0997">Cell inner membrane</keyword>
<keyword evidence="7 14" id="KW-0812">Transmembrane</keyword>
<dbReference type="Proteomes" id="UP001222770">
    <property type="component" value="Unassembled WGS sequence"/>
</dbReference>
<keyword evidence="4 14" id="KW-0813">Transport</keyword>
<evidence type="ECO:0000313" key="18">
    <source>
        <dbReference type="Proteomes" id="UP001222770"/>
    </source>
</evidence>
<evidence type="ECO:0000256" key="2">
    <source>
        <dbReference type="ARBA" id="ARBA00004429"/>
    </source>
</evidence>
<keyword evidence="8" id="KW-0479">Metal-binding</keyword>
<dbReference type="PANTHER" id="PTHR30012">
    <property type="entry name" value="GENERAL SECRETION PATHWAY PROTEIN"/>
    <property type="match status" value="1"/>
</dbReference>
<evidence type="ECO:0000256" key="13">
    <source>
        <dbReference type="ARBA" id="ARBA00030750"/>
    </source>
</evidence>
<protein>
    <recommendedName>
        <fullName evidence="13">General secretion pathway protein F</fullName>
    </recommendedName>
</protein>
<comment type="function">
    <text evidence="1">Component of the type II secretion system inner membrane complex required for the energy-dependent secretion of extracellular factors such as proteases and toxins from the periplasm.</text>
</comment>
<evidence type="ECO:0000256" key="1">
    <source>
        <dbReference type="ARBA" id="ARBA00002684"/>
    </source>
</evidence>
<evidence type="ECO:0000256" key="11">
    <source>
        <dbReference type="ARBA" id="ARBA00022989"/>
    </source>
</evidence>
<evidence type="ECO:0000256" key="7">
    <source>
        <dbReference type="ARBA" id="ARBA00022692"/>
    </source>
</evidence>
<dbReference type="InterPro" id="IPR018076">
    <property type="entry name" value="T2SS_GspF_dom"/>
</dbReference>
<evidence type="ECO:0000256" key="5">
    <source>
        <dbReference type="ARBA" id="ARBA00022475"/>
    </source>
</evidence>
<keyword evidence="10" id="KW-0653">Protein transport</keyword>
<accession>A0ABT6CFL3</accession>
<evidence type="ECO:0000256" key="14">
    <source>
        <dbReference type="RuleBase" id="RU003923"/>
    </source>
</evidence>
<keyword evidence="9" id="KW-0106">Calcium</keyword>
<comment type="caution">
    <text evidence="17">The sequence shown here is derived from an EMBL/GenBank/DDBJ whole genome shotgun (WGS) entry which is preliminary data.</text>
</comment>
<evidence type="ECO:0000256" key="15">
    <source>
        <dbReference type="SAM" id="Phobius"/>
    </source>
</evidence>
<dbReference type="InterPro" id="IPR042094">
    <property type="entry name" value="T2SS_GspF_sf"/>
</dbReference>
<feature type="transmembrane region" description="Helical" evidence="15">
    <location>
        <begin position="227"/>
        <end position="246"/>
    </location>
</feature>
<feature type="domain" description="Type II secretion system protein GspF" evidence="16">
    <location>
        <begin position="76"/>
        <end position="198"/>
    </location>
</feature>
<name>A0ABT6CFL3_9SPHN</name>
<dbReference type="InterPro" id="IPR003004">
    <property type="entry name" value="GspF/PilC"/>
</dbReference>
<evidence type="ECO:0000256" key="4">
    <source>
        <dbReference type="ARBA" id="ARBA00022448"/>
    </source>
</evidence>
<comment type="subcellular location">
    <subcellularLocation>
        <location evidence="2 14">Cell inner membrane</location>
        <topology evidence="2 14">Multi-pass membrane protein</topology>
    </subcellularLocation>
</comment>
<reference evidence="17 18" key="1">
    <citation type="submission" date="2023-03" db="EMBL/GenBank/DDBJ databases">
        <title>Novosphingobium cyanobacteriorum sp. nov., isolated from a eutrophic reservoir during the Microcystis bloom period.</title>
        <authorList>
            <person name="Kang M."/>
            <person name="Le V."/>
            <person name="Ko S.-R."/>
            <person name="Lee S.-A."/>
            <person name="Ahn C.-Y."/>
        </authorList>
    </citation>
    <scope>NUCLEOTIDE SEQUENCE [LARGE SCALE GENOMIC DNA]</scope>
    <source>
        <strain evidence="17 18">HBC54</strain>
    </source>
</reference>
<evidence type="ECO:0000313" key="17">
    <source>
        <dbReference type="EMBL" id="MDF8332710.1"/>
    </source>
</evidence>
<dbReference type="InterPro" id="IPR001992">
    <property type="entry name" value="T2SS_GspF/T4SS_PilC_CS"/>
</dbReference>
<dbReference type="InterPro" id="IPR011850">
    <property type="entry name" value="T2SS_GspF"/>
</dbReference>
<comment type="similarity">
    <text evidence="3 14">Belongs to the GSP F family.</text>
</comment>
<keyword evidence="12 15" id="KW-0472">Membrane</keyword>
<keyword evidence="5" id="KW-1003">Cell membrane</keyword>
<dbReference type="Gene3D" id="1.20.81.30">
    <property type="entry name" value="Type II secretion system (T2SS), domain F"/>
    <property type="match status" value="2"/>
</dbReference>
<evidence type="ECO:0000256" key="9">
    <source>
        <dbReference type="ARBA" id="ARBA00022837"/>
    </source>
</evidence>
<evidence type="ECO:0000256" key="10">
    <source>
        <dbReference type="ARBA" id="ARBA00022927"/>
    </source>
</evidence>
<evidence type="ECO:0000256" key="6">
    <source>
        <dbReference type="ARBA" id="ARBA00022519"/>
    </source>
</evidence>
<organism evidence="17 18">
    <name type="scientific">Novosphingobium cyanobacteriorum</name>
    <dbReference type="NCBI Taxonomy" id="3024215"/>
    <lineage>
        <taxon>Bacteria</taxon>
        <taxon>Pseudomonadati</taxon>
        <taxon>Pseudomonadota</taxon>
        <taxon>Alphaproteobacteria</taxon>
        <taxon>Sphingomonadales</taxon>
        <taxon>Sphingomonadaceae</taxon>
        <taxon>Novosphingobium</taxon>
    </lineage>
</organism>
<dbReference type="Pfam" id="PF00482">
    <property type="entry name" value="T2SSF"/>
    <property type="match status" value="2"/>
</dbReference>
<dbReference type="PRINTS" id="PR00812">
    <property type="entry name" value="BCTERIALGSPF"/>
</dbReference>